<dbReference type="PROSITE" id="PS00211">
    <property type="entry name" value="ABC_TRANSPORTER_1"/>
    <property type="match status" value="1"/>
</dbReference>
<protein>
    <submittedName>
        <fullName evidence="9">ATP-binding cassette subfamily B protein</fullName>
    </submittedName>
</protein>
<dbReference type="GO" id="GO:0005524">
    <property type="term" value="F:ATP binding"/>
    <property type="evidence" value="ECO:0007669"/>
    <property type="project" value="UniProtKB-KW"/>
</dbReference>
<dbReference type="EMBL" id="JACHNB010000001">
    <property type="protein sequence ID" value="MBB4741894.1"/>
    <property type="molecule type" value="Genomic_DNA"/>
</dbReference>
<keyword evidence="3" id="KW-0547">Nucleotide-binding</keyword>
<evidence type="ECO:0000256" key="4">
    <source>
        <dbReference type="ARBA" id="ARBA00022840"/>
    </source>
</evidence>
<evidence type="ECO:0000313" key="9">
    <source>
        <dbReference type="EMBL" id="MBB4741894.1"/>
    </source>
</evidence>
<dbReference type="InterPro" id="IPR039421">
    <property type="entry name" value="Type_1_exporter"/>
</dbReference>
<keyword evidence="6 7" id="KW-0472">Membrane</keyword>
<dbReference type="PROSITE" id="PS50893">
    <property type="entry name" value="ABC_TRANSPORTER_2"/>
    <property type="match status" value="1"/>
</dbReference>
<evidence type="ECO:0000256" key="1">
    <source>
        <dbReference type="ARBA" id="ARBA00004651"/>
    </source>
</evidence>
<gene>
    <name evidence="9" type="ORF">BJY16_005353</name>
</gene>
<accession>A0A7W7H0V5</accession>
<evidence type="ECO:0000256" key="3">
    <source>
        <dbReference type="ARBA" id="ARBA00022741"/>
    </source>
</evidence>
<evidence type="ECO:0000256" key="5">
    <source>
        <dbReference type="ARBA" id="ARBA00022989"/>
    </source>
</evidence>
<dbReference type="InterPro" id="IPR003439">
    <property type="entry name" value="ABC_transporter-like_ATP-bd"/>
</dbReference>
<evidence type="ECO:0000256" key="2">
    <source>
        <dbReference type="ARBA" id="ARBA00022692"/>
    </source>
</evidence>
<dbReference type="AlphaFoldDB" id="A0A7W7H0V5"/>
<dbReference type="GO" id="GO:0005886">
    <property type="term" value="C:plasma membrane"/>
    <property type="evidence" value="ECO:0007669"/>
    <property type="project" value="UniProtKB-SubCell"/>
</dbReference>
<dbReference type="Proteomes" id="UP000546162">
    <property type="component" value="Unassembled WGS sequence"/>
</dbReference>
<organism evidence="9 10">
    <name type="scientific">Actinoplanes octamycinicus</name>
    <dbReference type="NCBI Taxonomy" id="135948"/>
    <lineage>
        <taxon>Bacteria</taxon>
        <taxon>Bacillati</taxon>
        <taxon>Actinomycetota</taxon>
        <taxon>Actinomycetes</taxon>
        <taxon>Micromonosporales</taxon>
        <taxon>Micromonosporaceae</taxon>
        <taxon>Actinoplanes</taxon>
    </lineage>
</organism>
<comment type="subcellular location">
    <subcellularLocation>
        <location evidence="1">Cell membrane</location>
        <topology evidence="1">Multi-pass membrane protein</topology>
    </subcellularLocation>
</comment>
<dbReference type="GO" id="GO:0042626">
    <property type="term" value="F:ATPase-coupled transmembrane transporter activity"/>
    <property type="evidence" value="ECO:0007669"/>
    <property type="project" value="TreeGrafter"/>
</dbReference>
<feature type="transmembrane region" description="Helical" evidence="7">
    <location>
        <begin position="43"/>
        <end position="65"/>
    </location>
</feature>
<dbReference type="GO" id="GO:0016887">
    <property type="term" value="F:ATP hydrolysis activity"/>
    <property type="evidence" value="ECO:0007669"/>
    <property type="project" value="InterPro"/>
</dbReference>
<dbReference type="SUPFAM" id="SSF90123">
    <property type="entry name" value="ABC transporter transmembrane region"/>
    <property type="match status" value="1"/>
</dbReference>
<dbReference type="SUPFAM" id="SSF52540">
    <property type="entry name" value="P-loop containing nucleoside triphosphate hydrolases"/>
    <property type="match status" value="1"/>
</dbReference>
<dbReference type="SMART" id="SM00382">
    <property type="entry name" value="AAA"/>
    <property type="match status" value="1"/>
</dbReference>
<feature type="domain" description="ABC transporter" evidence="8">
    <location>
        <begin position="329"/>
        <end position="569"/>
    </location>
</feature>
<dbReference type="RefSeq" id="WP_185042328.1">
    <property type="nucleotide sequence ID" value="NZ_BAABFG010000005.1"/>
</dbReference>
<comment type="caution">
    <text evidence="9">The sequence shown here is derived from an EMBL/GenBank/DDBJ whole genome shotgun (WGS) entry which is preliminary data.</text>
</comment>
<evidence type="ECO:0000256" key="7">
    <source>
        <dbReference type="SAM" id="Phobius"/>
    </source>
</evidence>
<dbReference type="InterPro" id="IPR036640">
    <property type="entry name" value="ABC1_TM_sf"/>
</dbReference>
<feature type="transmembrane region" description="Helical" evidence="7">
    <location>
        <begin position="236"/>
        <end position="256"/>
    </location>
</feature>
<evidence type="ECO:0000256" key="6">
    <source>
        <dbReference type="ARBA" id="ARBA00023136"/>
    </source>
</evidence>
<dbReference type="Gene3D" id="3.40.50.300">
    <property type="entry name" value="P-loop containing nucleotide triphosphate hydrolases"/>
    <property type="match status" value="1"/>
</dbReference>
<evidence type="ECO:0000259" key="8">
    <source>
        <dbReference type="PROSITE" id="PS50893"/>
    </source>
</evidence>
<feature type="transmembrane region" description="Helical" evidence="7">
    <location>
        <begin position="268"/>
        <end position="290"/>
    </location>
</feature>
<evidence type="ECO:0000313" key="10">
    <source>
        <dbReference type="Proteomes" id="UP000546162"/>
    </source>
</evidence>
<sequence>MTRRPSLGRPAAVALTLAGLAGLMPVIETLALARAVDAMTRAAAVIPLLIAVVGARIAQGWLQILSGTAQQAFHRANRAVEHARTSATLERCRDLGMYENGATQEIVHLGVEGGERHRVSRLQAAAMLLQGVLGGTLLGSAIATLGWQLGVVALLVAAVTAPFHLRNGARSHAGAAATSVLDRRLGYLRHVLSHPGSLAELMAGRATGALRAAGGALIARIAVIERGVDRALARSGMAIVALPHLVTAGVVIVGLLSGTVRSAGQLSLVIVGFGALQASLGTALQGAGTLREATLERRRADRLRATVREHAHPVPADPPRLVPGRSPSVTFDEVSFRYSPGAPWSLRDFTLDVVPGETVCLVGANGSGKTTALKLLLGVHRPTRGAVLLDGRDVRDHDPDELAATLRLMLQEPVRLEASLRDNIDRFRGRSRHEVDRAARLAGVDRIAARLPHGLDSEISQQFGTDEHGRALSGGEWQRVMFARLLLGGHGLYVLDEPTAALDADQEAAMIDTLEAELRGSTALLVSHRWPLLRLAGRIAVVGAGRIQEIGTHEELSLAGGPYASLIARQRQSLTFLNA</sequence>
<dbReference type="InterPro" id="IPR027417">
    <property type="entry name" value="P-loop_NTPase"/>
</dbReference>
<dbReference type="PANTHER" id="PTHR24221">
    <property type="entry name" value="ATP-BINDING CASSETTE SUB-FAMILY B"/>
    <property type="match status" value="1"/>
</dbReference>
<reference evidence="9 10" key="1">
    <citation type="submission" date="2020-08" db="EMBL/GenBank/DDBJ databases">
        <title>Sequencing the genomes of 1000 actinobacteria strains.</title>
        <authorList>
            <person name="Klenk H.-P."/>
        </authorList>
    </citation>
    <scope>NUCLEOTIDE SEQUENCE [LARGE SCALE GENOMIC DNA]</scope>
    <source>
        <strain evidence="9 10">DSM 45809</strain>
    </source>
</reference>
<keyword evidence="4 9" id="KW-0067">ATP-binding</keyword>
<dbReference type="InterPro" id="IPR003593">
    <property type="entry name" value="AAA+_ATPase"/>
</dbReference>
<dbReference type="InterPro" id="IPR017871">
    <property type="entry name" value="ABC_transporter-like_CS"/>
</dbReference>
<dbReference type="PANTHER" id="PTHR24221:SF654">
    <property type="entry name" value="ATP-BINDING CASSETTE SUB-FAMILY B MEMBER 6"/>
    <property type="match status" value="1"/>
</dbReference>
<name>A0A7W7H0V5_9ACTN</name>
<proteinExistence type="predicted"/>
<keyword evidence="10" id="KW-1185">Reference proteome</keyword>
<dbReference type="Pfam" id="PF00005">
    <property type="entry name" value="ABC_tran"/>
    <property type="match status" value="1"/>
</dbReference>
<keyword evidence="2 7" id="KW-0812">Transmembrane</keyword>
<keyword evidence="5 7" id="KW-1133">Transmembrane helix</keyword>